<feature type="region of interest" description="Disordered" evidence="1">
    <location>
        <begin position="26"/>
        <end position="170"/>
    </location>
</feature>
<evidence type="ECO:0000313" key="4">
    <source>
        <dbReference type="Proteomes" id="UP001487740"/>
    </source>
</evidence>
<dbReference type="EMBL" id="JARAKH010000022">
    <property type="protein sequence ID" value="KAK8392351.1"/>
    <property type="molecule type" value="Genomic_DNA"/>
</dbReference>
<evidence type="ECO:0000256" key="2">
    <source>
        <dbReference type="SAM" id="SignalP"/>
    </source>
</evidence>
<sequence length="170" mass="18233">MASLIRVLLAGLLVVGFVVAAPVADPQQDGNFGFASDGPTYDEPVHQDPASSFYQPASDDSSHAGPQDYHQDQPQYEPAYEPASPYDFQADETARSSDFDQPAGQEDSEFSTATVAPEQDGQSFSQPFLPVFPGHQGSGSSFSHDNADQGVKHLMEDSPVKVNDQQDNAP</sequence>
<keyword evidence="2" id="KW-0732">Signal</keyword>
<proteinExistence type="predicted"/>
<comment type="caution">
    <text evidence="3">The sequence shown here is derived from an EMBL/GenBank/DDBJ whole genome shotgun (WGS) entry which is preliminary data.</text>
</comment>
<protein>
    <submittedName>
        <fullName evidence="3">Uncharacterized protein</fullName>
    </submittedName>
</protein>
<feature type="chain" id="PRO_5043530649" evidence="2">
    <location>
        <begin position="21"/>
        <end position="170"/>
    </location>
</feature>
<feature type="compositionally biased region" description="Basic and acidic residues" evidence="1">
    <location>
        <begin position="145"/>
        <end position="159"/>
    </location>
</feature>
<organism evidence="3 4">
    <name type="scientific">Scylla paramamosain</name>
    <name type="common">Mud crab</name>
    <dbReference type="NCBI Taxonomy" id="85552"/>
    <lineage>
        <taxon>Eukaryota</taxon>
        <taxon>Metazoa</taxon>
        <taxon>Ecdysozoa</taxon>
        <taxon>Arthropoda</taxon>
        <taxon>Crustacea</taxon>
        <taxon>Multicrustacea</taxon>
        <taxon>Malacostraca</taxon>
        <taxon>Eumalacostraca</taxon>
        <taxon>Eucarida</taxon>
        <taxon>Decapoda</taxon>
        <taxon>Pleocyemata</taxon>
        <taxon>Brachyura</taxon>
        <taxon>Eubrachyura</taxon>
        <taxon>Portunoidea</taxon>
        <taxon>Portunidae</taxon>
        <taxon>Portuninae</taxon>
        <taxon>Scylla</taxon>
    </lineage>
</organism>
<dbReference type="AlphaFoldDB" id="A0AAW0TYM1"/>
<evidence type="ECO:0000256" key="1">
    <source>
        <dbReference type="SAM" id="MobiDB-lite"/>
    </source>
</evidence>
<gene>
    <name evidence="3" type="ORF">O3P69_014598</name>
</gene>
<accession>A0AAW0TYM1</accession>
<name>A0AAW0TYM1_SCYPA</name>
<reference evidence="3 4" key="1">
    <citation type="submission" date="2023-03" db="EMBL/GenBank/DDBJ databases">
        <title>High-quality genome of Scylla paramamosain provides insights in environmental adaptation.</title>
        <authorList>
            <person name="Zhang L."/>
        </authorList>
    </citation>
    <scope>NUCLEOTIDE SEQUENCE [LARGE SCALE GENOMIC DNA]</scope>
    <source>
        <strain evidence="3">LZ_2023a</strain>
        <tissue evidence="3">Muscle</tissue>
    </source>
</reference>
<feature type="compositionally biased region" description="Polar residues" evidence="1">
    <location>
        <begin position="110"/>
        <end position="126"/>
    </location>
</feature>
<feature type="signal peptide" evidence="2">
    <location>
        <begin position="1"/>
        <end position="20"/>
    </location>
</feature>
<evidence type="ECO:0000313" key="3">
    <source>
        <dbReference type="EMBL" id="KAK8392351.1"/>
    </source>
</evidence>
<feature type="compositionally biased region" description="Polar residues" evidence="1">
    <location>
        <begin position="49"/>
        <end position="59"/>
    </location>
</feature>
<keyword evidence="4" id="KW-1185">Reference proteome</keyword>
<dbReference type="Proteomes" id="UP001487740">
    <property type="component" value="Unassembled WGS sequence"/>
</dbReference>